<dbReference type="EMBL" id="CP108482">
    <property type="protein sequence ID" value="WUS61104.1"/>
    <property type="molecule type" value="Genomic_DNA"/>
</dbReference>
<reference evidence="1 2" key="1">
    <citation type="submission" date="2022-10" db="EMBL/GenBank/DDBJ databases">
        <title>The complete genomes of actinobacterial strains from the NBC collection.</title>
        <authorList>
            <person name="Joergensen T.S."/>
            <person name="Alvarez Arevalo M."/>
            <person name="Sterndorff E.B."/>
            <person name="Faurdal D."/>
            <person name="Vuksanovic O."/>
            <person name="Mourched A.-S."/>
            <person name="Charusanti P."/>
            <person name="Shaw S."/>
            <person name="Blin K."/>
            <person name="Weber T."/>
        </authorList>
    </citation>
    <scope>NUCLEOTIDE SEQUENCE [LARGE SCALE GENOMIC DNA]</scope>
    <source>
        <strain evidence="1 2">NBC_01247</strain>
    </source>
</reference>
<proteinExistence type="predicted"/>
<keyword evidence="2" id="KW-1185">Reference proteome</keyword>
<evidence type="ECO:0000313" key="1">
    <source>
        <dbReference type="EMBL" id="WUS61104.1"/>
    </source>
</evidence>
<dbReference type="Proteomes" id="UP001432014">
    <property type="component" value="Chromosome"/>
</dbReference>
<protein>
    <submittedName>
        <fullName evidence="1">Uncharacterized protein</fullName>
    </submittedName>
</protein>
<evidence type="ECO:0000313" key="2">
    <source>
        <dbReference type="Proteomes" id="UP001432014"/>
    </source>
</evidence>
<name>A0ABZ1WK04_9ACTN</name>
<gene>
    <name evidence="1" type="ORF">OG469_39790</name>
</gene>
<organism evidence="1 2">
    <name type="scientific">Kitasatospora herbaricolor</name>
    <dbReference type="NCBI Taxonomy" id="68217"/>
    <lineage>
        <taxon>Bacteria</taxon>
        <taxon>Bacillati</taxon>
        <taxon>Actinomycetota</taxon>
        <taxon>Actinomycetes</taxon>
        <taxon>Kitasatosporales</taxon>
        <taxon>Streptomycetaceae</taxon>
        <taxon>Kitasatospora</taxon>
    </lineage>
</organism>
<dbReference type="RefSeq" id="WP_329611764.1">
    <property type="nucleotide sequence ID" value="NZ_CP108482.1"/>
</dbReference>
<sequence>MTERLWLDNPADPALYEQLLGIVRAMHHHPYWGSVEDLHAAAHLVHALAQRTRA</sequence>
<accession>A0ABZ1WK04</accession>